<proteinExistence type="inferred from homology"/>
<sequence>MRAGLGADVRPSSEECVLWRALGEVPAGFGPSVVTLGVFDGVHRGHARLIDRAVGFGRARNLPAVLVTFDPHPARVLGLPRDTAALSTVERRADLAFGLGIRAVCVLPFTREFAALSPSEFVERALVERLRAEAVVVGADLTFGHRAAGTVDTLRELGEQRGFTTHGVGLLPAEAGVRCSSTHVRACLRRGDVRGAARALGRPHHVEGTFRPDGHGRTELVVASGTALPAPGRYWGRLGGLGPLPVWVTGEQRVIVPVTSVRPGPGGIDFVA</sequence>
<evidence type="ECO:0000256" key="11">
    <source>
        <dbReference type="ARBA" id="ARBA00049494"/>
    </source>
</evidence>
<name>A0ABQ3IMV1_9PSEU</name>
<dbReference type="EC" id="2.7.7.2" evidence="3"/>
<accession>A0ABQ3IMV1</accession>
<evidence type="ECO:0000256" key="4">
    <source>
        <dbReference type="ARBA" id="ARBA00022630"/>
    </source>
</evidence>
<dbReference type="EMBL" id="BNAU01000002">
    <property type="protein sequence ID" value="GHE88234.1"/>
    <property type="molecule type" value="Genomic_DNA"/>
</dbReference>
<dbReference type="InterPro" id="IPR015864">
    <property type="entry name" value="FAD_synthase"/>
</dbReference>
<evidence type="ECO:0000313" key="13">
    <source>
        <dbReference type="EMBL" id="GHE88234.1"/>
    </source>
</evidence>
<dbReference type="Gene3D" id="3.40.50.620">
    <property type="entry name" value="HUPs"/>
    <property type="match status" value="1"/>
</dbReference>
<evidence type="ECO:0000256" key="1">
    <source>
        <dbReference type="ARBA" id="ARBA00004726"/>
    </source>
</evidence>
<evidence type="ECO:0000256" key="8">
    <source>
        <dbReference type="ARBA" id="ARBA00022741"/>
    </source>
</evidence>
<dbReference type="InterPro" id="IPR014729">
    <property type="entry name" value="Rossmann-like_a/b/a_fold"/>
</dbReference>
<evidence type="ECO:0000256" key="7">
    <source>
        <dbReference type="ARBA" id="ARBA00022695"/>
    </source>
</evidence>
<feature type="domain" description="FAD synthetase" evidence="12">
    <location>
        <begin position="31"/>
        <end position="182"/>
    </location>
</feature>
<evidence type="ECO:0000259" key="12">
    <source>
        <dbReference type="Pfam" id="PF06574"/>
    </source>
</evidence>
<keyword evidence="10" id="KW-0067">ATP-binding</keyword>
<evidence type="ECO:0000256" key="10">
    <source>
        <dbReference type="ARBA" id="ARBA00022840"/>
    </source>
</evidence>
<evidence type="ECO:0000256" key="3">
    <source>
        <dbReference type="ARBA" id="ARBA00012393"/>
    </source>
</evidence>
<evidence type="ECO:0000313" key="14">
    <source>
        <dbReference type="Proteomes" id="UP000605897"/>
    </source>
</evidence>
<keyword evidence="9" id="KW-0274">FAD</keyword>
<gene>
    <name evidence="13" type="ORF">GCM10017786_20280</name>
</gene>
<keyword evidence="4" id="KW-0285">Flavoprotein</keyword>
<organism evidence="13 14">
    <name type="scientific">Amycolatopsis deserti</name>
    <dbReference type="NCBI Taxonomy" id="185696"/>
    <lineage>
        <taxon>Bacteria</taxon>
        <taxon>Bacillati</taxon>
        <taxon>Actinomycetota</taxon>
        <taxon>Actinomycetes</taxon>
        <taxon>Pseudonocardiales</taxon>
        <taxon>Pseudonocardiaceae</taxon>
        <taxon>Amycolatopsis</taxon>
    </lineage>
</organism>
<keyword evidence="8" id="KW-0547">Nucleotide-binding</keyword>
<comment type="similarity">
    <text evidence="2">Belongs to the RibF family.</text>
</comment>
<reference evidence="14" key="1">
    <citation type="journal article" date="2019" name="Int. J. Syst. Evol. Microbiol.">
        <title>The Global Catalogue of Microorganisms (GCM) 10K type strain sequencing project: providing services to taxonomists for standard genome sequencing and annotation.</title>
        <authorList>
            <consortium name="The Broad Institute Genomics Platform"/>
            <consortium name="The Broad Institute Genome Sequencing Center for Infectious Disease"/>
            <person name="Wu L."/>
            <person name="Ma J."/>
        </authorList>
    </citation>
    <scope>NUCLEOTIDE SEQUENCE [LARGE SCALE GENOMIC DNA]</scope>
    <source>
        <strain evidence="14">CGMCC 4.7677</strain>
    </source>
</reference>
<keyword evidence="7" id="KW-0548">Nucleotidyltransferase</keyword>
<evidence type="ECO:0000256" key="6">
    <source>
        <dbReference type="ARBA" id="ARBA00022679"/>
    </source>
</evidence>
<comment type="pathway">
    <text evidence="1">Cofactor biosynthesis; FAD biosynthesis; FAD from FMN: step 1/1.</text>
</comment>
<evidence type="ECO:0000256" key="2">
    <source>
        <dbReference type="ARBA" id="ARBA00010214"/>
    </source>
</evidence>
<dbReference type="InterPro" id="IPR023468">
    <property type="entry name" value="Riboflavin_kinase"/>
</dbReference>
<comment type="catalytic activity">
    <reaction evidence="11">
        <text>FMN + ATP + H(+) = FAD + diphosphate</text>
        <dbReference type="Rhea" id="RHEA:17237"/>
        <dbReference type="ChEBI" id="CHEBI:15378"/>
        <dbReference type="ChEBI" id="CHEBI:30616"/>
        <dbReference type="ChEBI" id="CHEBI:33019"/>
        <dbReference type="ChEBI" id="CHEBI:57692"/>
        <dbReference type="ChEBI" id="CHEBI:58210"/>
        <dbReference type="EC" id="2.7.7.2"/>
    </reaction>
</comment>
<dbReference type="SUPFAM" id="SSF52374">
    <property type="entry name" value="Nucleotidylyl transferase"/>
    <property type="match status" value="1"/>
</dbReference>
<evidence type="ECO:0000256" key="5">
    <source>
        <dbReference type="ARBA" id="ARBA00022643"/>
    </source>
</evidence>
<evidence type="ECO:0000256" key="9">
    <source>
        <dbReference type="ARBA" id="ARBA00022827"/>
    </source>
</evidence>
<protein>
    <recommendedName>
        <fullName evidence="3">FAD synthase</fullName>
        <ecNumber evidence="3">2.7.7.2</ecNumber>
    </recommendedName>
</protein>
<dbReference type="Pfam" id="PF06574">
    <property type="entry name" value="FAD_syn"/>
    <property type="match status" value="1"/>
</dbReference>
<dbReference type="CDD" id="cd02064">
    <property type="entry name" value="FAD_synthetase_N"/>
    <property type="match status" value="1"/>
</dbReference>
<keyword evidence="14" id="KW-1185">Reference proteome</keyword>
<keyword evidence="6" id="KW-0808">Transferase</keyword>
<comment type="caution">
    <text evidence="13">The sequence shown here is derived from an EMBL/GenBank/DDBJ whole genome shotgun (WGS) entry which is preliminary data.</text>
</comment>
<dbReference type="PANTHER" id="PTHR22749:SF6">
    <property type="entry name" value="RIBOFLAVIN KINASE"/>
    <property type="match status" value="1"/>
</dbReference>
<dbReference type="PANTHER" id="PTHR22749">
    <property type="entry name" value="RIBOFLAVIN KINASE/FMN ADENYLYLTRANSFERASE"/>
    <property type="match status" value="1"/>
</dbReference>
<keyword evidence="5" id="KW-0288">FMN</keyword>
<dbReference type="Proteomes" id="UP000605897">
    <property type="component" value="Unassembled WGS sequence"/>
</dbReference>